<dbReference type="Gene3D" id="3.40.50.720">
    <property type="entry name" value="NAD(P)-binding Rossmann-like Domain"/>
    <property type="match status" value="1"/>
</dbReference>
<dbReference type="GO" id="GO:0004029">
    <property type="term" value="F:aldehyde dehydrogenase (NAD+) activity"/>
    <property type="evidence" value="ECO:0007669"/>
    <property type="project" value="TreeGrafter"/>
</dbReference>
<dbReference type="Proteomes" id="UP000653480">
    <property type="component" value="Unassembled WGS sequence"/>
</dbReference>
<feature type="domain" description="NAD-dependent epimerase/dehydratase" evidence="1">
    <location>
        <begin position="27"/>
        <end position="240"/>
    </location>
</feature>
<accession>A0A8H9L856</accession>
<comment type="caution">
    <text evidence="2">The sequence shown here is derived from an EMBL/GenBank/DDBJ whole genome shotgun (WGS) entry which is preliminary data.</text>
</comment>
<sequence>MGSAPTGGEHERAAVTRPHGRHTIMRIFITGASGYVGAVVAEHLVRAGHEVVALARSDKARERVEGLGAKAVPGGLRDLDVLRGAAAAAQAVVHTAVDYADPDMGEIERDTLAALLDGLNEGGRFVYTSTGLVYPDRQGATVDEDHPVAPETSPQPYKVLGERQVLAAGHVAGTVIRAALVYGRGGSGLLQGLIAAGRQGGTVPYIGDGANAWSSVHVDDLAALYVAAIEHRDAGTVVNAASAERTPIRRIAETVAGLTGAQAVSLTLEQGIAAMGPLAATLTRSSPMDASRARRLFGWAPERPGLIEELTTGSYAQS</sequence>
<name>A0A8H9L856_9ACTN</name>
<gene>
    <name evidence="2" type="ORF">GCM10011574_01910</name>
</gene>
<dbReference type="SUPFAM" id="SSF51735">
    <property type="entry name" value="NAD(P)-binding Rossmann-fold domains"/>
    <property type="match status" value="1"/>
</dbReference>
<evidence type="ECO:0000313" key="2">
    <source>
        <dbReference type="EMBL" id="GGN97909.1"/>
    </source>
</evidence>
<dbReference type="InterPro" id="IPR036291">
    <property type="entry name" value="NAD(P)-bd_dom_sf"/>
</dbReference>
<dbReference type="InterPro" id="IPR001509">
    <property type="entry name" value="Epimerase_deHydtase"/>
</dbReference>
<dbReference type="EMBL" id="BMMN01000001">
    <property type="protein sequence ID" value="GGN97909.1"/>
    <property type="molecule type" value="Genomic_DNA"/>
</dbReference>
<dbReference type="GO" id="GO:0005737">
    <property type="term" value="C:cytoplasm"/>
    <property type="evidence" value="ECO:0007669"/>
    <property type="project" value="TreeGrafter"/>
</dbReference>
<dbReference type="AlphaFoldDB" id="A0A8H9L856"/>
<dbReference type="PANTHER" id="PTHR48079">
    <property type="entry name" value="PROTEIN YEEZ"/>
    <property type="match status" value="1"/>
</dbReference>
<dbReference type="PANTHER" id="PTHR48079:SF6">
    <property type="entry name" value="NAD(P)-BINDING DOMAIN-CONTAINING PROTEIN-RELATED"/>
    <property type="match status" value="1"/>
</dbReference>
<protein>
    <submittedName>
        <fullName evidence="2">NAD-dependent epimerase</fullName>
    </submittedName>
</protein>
<evidence type="ECO:0000259" key="1">
    <source>
        <dbReference type="Pfam" id="PF01370"/>
    </source>
</evidence>
<dbReference type="InterPro" id="IPR051783">
    <property type="entry name" value="NAD(P)-dependent_oxidoreduct"/>
</dbReference>
<keyword evidence="3" id="KW-1185">Reference proteome</keyword>
<reference evidence="2" key="1">
    <citation type="journal article" date="2014" name="Int. J. Syst. Evol. Microbiol.">
        <title>Complete genome sequence of Corynebacterium casei LMG S-19264T (=DSM 44701T), isolated from a smear-ripened cheese.</title>
        <authorList>
            <consortium name="US DOE Joint Genome Institute (JGI-PGF)"/>
            <person name="Walter F."/>
            <person name="Albersmeier A."/>
            <person name="Kalinowski J."/>
            <person name="Ruckert C."/>
        </authorList>
    </citation>
    <scope>NUCLEOTIDE SEQUENCE</scope>
    <source>
        <strain evidence="2">CGMCC 4.7138</strain>
    </source>
</reference>
<dbReference type="Pfam" id="PF01370">
    <property type="entry name" value="Epimerase"/>
    <property type="match status" value="1"/>
</dbReference>
<proteinExistence type="predicted"/>
<organism evidence="2 3">
    <name type="scientific">Microbispora bryophytorum</name>
    <dbReference type="NCBI Taxonomy" id="1460882"/>
    <lineage>
        <taxon>Bacteria</taxon>
        <taxon>Bacillati</taxon>
        <taxon>Actinomycetota</taxon>
        <taxon>Actinomycetes</taxon>
        <taxon>Streptosporangiales</taxon>
        <taxon>Streptosporangiaceae</taxon>
        <taxon>Microbispora</taxon>
    </lineage>
</organism>
<evidence type="ECO:0000313" key="3">
    <source>
        <dbReference type="Proteomes" id="UP000653480"/>
    </source>
</evidence>
<reference evidence="2" key="2">
    <citation type="submission" date="2020-09" db="EMBL/GenBank/DDBJ databases">
        <authorList>
            <person name="Sun Q."/>
            <person name="Zhou Y."/>
        </authorList>
    </citation>
    <scope>NUCLEOTIDE SEQUENCE</scope>
    <source>
        <strain evidence="2">CGMCC 4.7138</strain>
    </source>
</reference>